<evidence type="ECO:0000256" key="1">
    <source>
        <dbReference type="ARBA" id="ARBA00022801"/>
    </source>
</evidence>
<keyword evidence="1" id="KW-0378">Hydrolase</keyword>
<dbReference type="SMART" id="SM00490">
    <property type="entry name" value="HELICc"/>
    <property type="match status" value="1"/>
</dbReference>
<evidence type="ECO:0000313" key="6">
    <source>
        <dbReference type="Proteomes" id="UP000584642"/>
    </source>
</evidence>
<keyword evidence="5" id="KW-0347">Helicase</keyword>
<keyword evidence="6" id="KW-1185">Reference proteome</keyword>
<dbReference type="PROSITE" id="PS51194">
    <property type="entry name" value="HELICASE_CTER"/>
    <property type="match status" value="1"/>
</dbReference>
<dbReference type="Proteomes" id="UP000584642">
    <property type="component" value="Unassembled WGS sequence"/>
</dbReference>
<keyword evidence="5" id="KW-0547">Nucleotide-binding</keyword>
<evidence type="ECO:0000313" key="5">
    <source>
        <dbReference type="EMBL" id="NYZ19018.1"/>
    </source>
</evidence>
<dbReference type="InterPro" id="IPR027417">
    <property type="entry name" value="P-loop_NTPase"/>
</dbReference>
<feature type="region of interest" description="Disordered" evidence="2">
    <location>
        <begin position="177"/>
        <end position="198"/>
    </location>
</feature>
<dbReference type="GO" id="GO:0004386">
    <property type="term" value="F:helicase activity"/>
    <property type="evidence" value="ECO:0007669"/>
    <property type="project" value="UniProtKB-KW"/>
</dbReference>
<dbReference type="Pfam" id="PF00176">
    <property type="entry name" value="SNF2-rel_dom"/>
    <property type="match status" value="1"/>
</dbReference>
<feature type="domain" description="Helicase C-terminal" evidence="4">
    <location>
        <begin position="925"/>
        <end position="1080"/>
    </location>
</feature>
<organism evidence="5 6">
    <name type="scientific">Azospirillum oleiclasticum</name>
    <dbReference type="NCBI Taxonomy" id="2735135"/>
    <lineage>
        <taxon>Bacteria</taxon>
        <taxon>Pseudomonadati</taxon>
        <taxon>Pseudomonadota</taxon>
        <taxon>Alphaproteobacteria</taxon>
        <taxon>Rhodospirillales</taxon>
        <taxon>Azospirillaceae</taxon>
        <taxon>Azospirillum</taxon>
    </lineage>
</organism>
<reference evidence="5 6" key="1">
    <citation type="submission" date="2020-05" db="EMBL/GenBank/DDBJ databases">
        <title>Azospirillum oleiclasticum sp. nov, a nitrogen-fixing and heavy crude oil-emulsifying bacterium isolated from the crude oil of Yumen Oilfield.</title>
        <authorList>
            <person name="Wu D."/>
            <person name="Cai M."/>
            <person name="Zhang X."/>
        </authorList>
    </citation>
    <scope>NUCLEOTIDE SEQUENCE [LARGE SCALE GENOMIC DNA]</scope>
    <source>
        <strain evidence="5 6">ROY-1-1-2</strain>
    </source>
</reference>
<dbReference type="InterPro" id="IPR001650">
    <property type="entry name" value="Helicase_C-like"/>
</dbReference>
<dbReference type="EMBL" id="JABFDB010000001">
    <property type="protein sequence ID" value="NYZ19018.1"/>
    <property type="molecule type" value="Genomic_DNA"/>
</dbReference>
<dbReference type="InterPro" id="IPR000330">
    <property type="entry name" value="SNF2_N"/>
</dbReference>
<dbReference type="SUPFAM" id="SSF52540">
    <property type="entry name" value="P-loop containing nucleoside triphosphate hydrolases"/>
    <property type="match status" value="2"/>
</dbReference>
<dbReference type="InterPro" id="IPR049730">
    <property type="entry name" value="SNF2/RAD54-like_C"/>
</dbReference>
<evidence type="ECO:0000256" key="2">
    <source>
        <dbReference type="SAM" id="MobiDB-lite"/>
    </source>
</evidence>
<proteinExistence type="predicted"/>
<dbReference type="PROSITE" id="PS51192">
    <property type="entry name" value="HELICASE_ATP_BIND_1"/>
    <property type="match status" value="1"/>
</dbReference>
<dbReference type="Gene3D" id="3.40.50.10810">
    <property type="entry name" value="Tandem AAA-ATPase domain"/>
    <property type="match status" value="1"/>
</dbReference>
<name>A0ABX2T423_9PROT</name>
<dbReference type="InterPro" id="IPR038718">
    <property type="entry name" value="SNF2-like_sf"/>
</dbReference>
<evidence type="ECO:0000259" key="3">
    <source>
        <dbReference type="PROSITE" id="PS51192"/>
    </source>
</evidence>
<dbReference type="InterPro" id="IPR014001">
    <property type="entry name" value="Helicase_ATP-bd"/>
</dbReference>
<protein>
    <submittedName>
        <fullName evidence="5">DEAD/DEAH box helicase</fullName>
    </submittedName>
</protein>
<dbReference type="CDD" id="cd18793">
    <property type="entry name" value="SF2_C_SNF"/>
    <property type="match status" value="1"/>
</dbReference>
<evidence type="ECO:0000259" key="4">
    <source>
        <dbReference type="PROSITE" id="PS51194"/>
    </source>
</evidence>
<keyword evidence="5" id="KW-0067">ATP-binding</keyword>
<dbReference type="CDD" id="cd18012">
    <property type="entry name" value="DEXQc_arch_SWI2_SNF2"/>
    <property type="match status" value="1"/>
</dbReference>
<dbReference type="PANTHER" id="PTHR10799">
    <property type="entry name" value="SNF2/RAD54 HELICASE FAMILY"/>
    <property type="match status" value="1"/>
</dbReference>
<comment type="caution">
    <text evidence="5">The sequence shown here is derived from an EMBL/GenBank/DDBJ whole genome shotgun (WGS) entry which is preliminary data.</text>
</comment>
<dbReference type="Pfam" id="PF00271">
    <property type="entry name" value="Helicase_C"/>
    <property type="match status" value="1"/>
</dbReference>
<dbReference type="SMART" id="SM00487">
    <property type="entry name" value="DEXDc"/>
    <property type="match status" value="1"/>
</dbReference>
<accession>A0ABX2T423</accession>
<feature type="domain" description="Helicase ATP-binding" evidence="3">
    <location>
        <begin position="642"/>
        <end position="802"/>
    </location>
</feature>
<gene>
    <name evidence="5" type="ORF">HND93_04785</name>
</gene>
<dbReference type="Gene3D" id="3.40.50.300">
    <property type="entry name" value="P-loop containing nucleotide triphosphate hydrolases"/>
    <property type="match status" value="1"/>
</dbReference>
<sequence>MPSSLPALFDSPPPVAAPFAEEDLARVFEARTLRRGRDLVLAGAVRIARGPGRVEARVTDLGRELAVMVAPVSRGRRVAFDRTCGCGRPGCAHMAAAALAALDAWPEWRRTSLLDLMGESSAPPPTAAPVPAAARMPVRPSALAPVPRPVLHSVLWRLEPGKDDVALYVAASLVPTSGPGAGEGEPASPRDVLERAAPDAEEDRNIARLLGGGGVVRTPVLKVRRDAVDRILRALLATGRLRWHRGGRLVEGPPRALRAFRDQKTGKLRPSGLAPGSVLVRGLAYWCIDAKAGQICPIELQVVDLPKPKAPVVAASPVPVPAHLRPDPPAAAPRAGGGDAARIVERTPSVIARLGRVVSPSDGLVDVLRLSFDYGEDGTPVEIDADDQRQFARAEDVDGSPLFIRRDRDLEQEALQRLATLGFAQARIDPPKGSLNPRGARVHWLTGRDVAERWQDFMAVQAPALRADGWVVEIGADFGARVVEPGGEVAVAVRDAGDGWFDLDVGVEIDGERRPLLPILAGLVERGGMSAARVIDGRAHVVLEDGSVLALPADRVERLLSVVEAMIDQARRVDNTLRVPLAEADALVDIDDLIARRPDSARQITAFLDRMRADEPLPEVPVPSRFRAELRDYQRAGLAWLQGLRAGGVAGILADDMGLGKTAQTLAHIAVEHDAGRLDEPCLIVVPTSLVPNWVAEAKRFTPHLSVLVLHGLERHGLHGETDRADIVVTTYGVVARDLEVMKRRTWHMIVLDEAQAIKNPDSKATRAVCDLKARHRLCLSGTPVENNLGELWSQFAFLMPGLLGDRKDFQKRFRNPIEKRGDATRASLLLRRIRPFLLRRTKADVAKELPPKTEVIRRIELDSAQRDLYEAIRLSVHEKVRAAIAAAGIQRSAITVIDALLKLRQVCCDPRLVKVANDVTDSAKLQSLIDMVEEMVPEGRRILVFSQFTSMLDLIKAELDRVGIAYVELTGRTRDRAEPVARFQRGEVPVFLISLKAGGRGLNLTAADTVIHYDPWWNPAAEDQATDRAYRIGQDKPVFVYKLIATDTVEERILDLQRRKGNLTAATIEGTGTLTGALEDGDIDYLFQKAEGEG</sequence>